<sequence length="108" mass="12174">MSNVPSKLLGPSTEPTMEFHGIPFATMCIYTVIALSLDELEIFCCIAWHVWWARNLLIFENRALSTQEILDGTTSFLSSFYGAMLPVIRSSFCLLATVKHWVSPSFPQ</sequence>
<dbReference type="Proteomes" id="UP000237105">
    <property type="component" value="Unassembled WGS sequence"/>
</dbReference>
<comment type="caution">
    <text evidence="1">The sequence shown here is derived from an EMBL/GenBank/DDBJ whole genome shotgun (WGS) entry which is preliminary data.</text>
</comment>
<dbReference type="OrthoDB" id="1850764at2759"/>
<keyword evidence="2" id="KW-1185">Reference proteome</keyword>
<dbReference type="AlphaFoldDB" id="A0A2P5C9H3"/>
<gene>
    <name evidence="1" type="ORF">PanWU01x14_172460</name>
</gene>
<evidence type="ECO:0000313" key="2">
    <source>
        <dbReference type="Proteomes" id="UP000237105"/>
    </source>
</evidence>
<evidence type="ECO:0000313" key="1">
    <source>
        <dbReference type="EMBL" id="PON57698.1"/>
    </source>
</evidence>
<dbReference type="EMBL" id="JXTB01000157">
    <property type="protein sequence ID" value="PON57698.1"/>
    <property type="molecule type" value="Genomic_DNA"/>
</dbReference>
<proteinExistence type="predicted"/>
<protein>
    <submittedName>
        <fullName evidence="1">Uncharacterized protein</fullName>
    </submittedName>
</protein>
<accession>A0A2P5C9H3</accession>
<reference evidence="2" key="1">
    <citation type="submission" date="2016-06" db="EMBL/GenBank/DDBJ databases">
        <title>Parallel loss of symbiosis genes in relatives of nitrogen-fixing non-legume Parasponia.</title>
        <authorList>
            <person name="Van Velzen R."/>
            <person name="Holmer R."/>
            <person name="Bu F."/>
            <person name="Rutten L."/>
            <person name="Van Zeijl A."/>
            <person name="Liu W."/>
            <person name="Santuari L."/>
            <person name="Cao Q."/>
            <person name="Sharma T."/>
            <person name="Shen D."/>
            <person name="Roswanjaya Y."/>
            <person name="Wardhani T."/>
            <person name="Kalhor M.S."/>
            <person name="Jansen J."/>
            <person name="Van den Hoogen J."/>
            <person name="Gungor B."/>
            <person name="Hartog M."/>
            <person name="Hontelez J."/>
            <person name="Verver J."/>
            <person name="Yang W.-C."/>
            <person name="Schijlen E."/>
            <person name="Repin R."/>
            <person name="Schilthuizen M."/>
            <person name="Schranz E."/>
            <person name="Heidstra R."/>
            <person name="Miyata K."/>
            <person name="Fedorova E."/>
            <person name="Kohlen W."/>
            <person name="Bisseling T."/>
            <person name="Smit S."/>
            <person name="Geurts R."/>
        </authorList>
    </citation>
    <scope>NUCLEOTIDE SEQUENCE [LARGE SCALE GENOMIC DNA]</scope>
    <source>
        <strain evidence="2">cv. WU1-14</strain>
    </source>
</reference>
<name>A0A2P5C9H3_PARAD</name>
<organism evidence="1 2">
    <name type="scientific">Parasponia andersonii</name>
    <name type="common">Sponia andersonii</name>
    <dbReference type="NCBI Taxonomy" id="3476"/>
    <lineage>
        <taxon>Eukaryota</taxon>
        <taxon>Viridiplantae</taxon>
        <taxon>Streptophyta</taxon>
        <taxon>Embryophyta</taxon>
        <taxon>Tracheophyta</taxon>
        <taxon>Spermatophyta</taxon>
        <taxon>Magnoliopsida</taxon>
        <taxon>eudicotyledons</taxon>
        <taxon>Gunneridae</taxon>
        <taxon>Pentapetalae</taxon>
        <taxon>rosids</taxon>
        <taxon>fabids</taxon>
        <taxon>Rosales</taxon>
        <taxon>Cannabaceae</taxon>
        <taxon>Parasponia</taxon>
    </lineage>
</organism>